<gene>
    <name evidence="1" type="ORF">TSAR_009299</name>
</gene>
<keyword evidence="2" id="KW-1185">Reference proteome</keyword>
<reference evidence="1 2" key="1">
    <citation type="journal article" date="2017" name="Curr. Biol.">
        <title>The Evolution of Venom by Co-option of Single-Copy Genes.</title>
        <authorList>
            <person name="Martinson E.O."/>
            <person name="Mrinalini"/>
            <person name="Kelkar Y.D."/>
            <person name="Chang C.H."/>
            <person name="Werren J.H."/>
        </authorList>
    </citation>
    <scope>NUCLEOTIDE SEQUENCE [LARGE SCALE GENOMIC DNA]</scope>
    <source>
        <strain evidence="1 2">Alberta</strain>
        <tissue evidence="1">Whole body</tissue>
    </source>
</reference>
<sequence length="70" mass="8211">MQQLDLLIQEIESIDDYLGPTFREPLPERVEARRFGSSQTETALIYDQLTHMRTGRGMYLSPRLLRRSTL</sequence>
<name>A0A232FF87_9HYME</name>
<dbReference type="Proteomes" id="UP000215335">
    <property type="component" value="Unassembled WGS sequence"/>
</dbReference>
<dbReference type="EMBL" id="NNAY01000292">
    <property type="protein sequence ID" value="OXU29421.1"/>
    <property type="molecule type" value="Genomic_DNA"/>
</dbReference>
<proteinExistence type="predicted"/>
<accession>A0A232FF87</accession>
<protein>
    <submittedName>
        <fullName evidence="1">Uncharacterized protein</fullName>
    </submittedName>
</protein>
<evidence type="ECO:0000313" key="1">
    <source>
        <dbReference type="EMBL" id="OXU29421.1"/>
    </source>
</evidence>
<evidence type="ECO:0000313" key="2">
    <source>
        <dbReference type="Proteomes" id="UP000215335"/>
    </source>
</evidence>
<organism evidence="1 2">
    <name type="scientific">Trichomalopsis sarcophagae</name>
    <dbReference type="NCBI Taxonomy" id="543379"/>
    <lineage>
        <taxon>Eukaryota</taxon>
        <taxon>Metazoa</taxon>
        <taxon>Ecdysozoa</taxon>
        <taxon>Arthropoda</taxon>
        <taxon>Hexapoda</taxon>
        <taxon>Insecta</taxon>
        <taxon>Pterygota</taxon>
        <taxon>Neoptera</taxon>
        <taxon>Endopterygota</taxon>
        <taxon>Hymenoptera</taxon>
        <taxon>Apocrita</taxon>
        <taxon>Proctotrupomorpha</taxon>
        <taxon>Chalcidoidea</taxon>
        <taxon>Pteromalidae</taxon>
        <taxon>Pteromalinae</taxon>
        <taxon>Trichomalopsis</taxon>
    </lineage>
</organism>
<comment type="caution">
    <text evidence="1">The sequence shown here is derived from an EMBL/GenBank/DDBJ whole genome shotgun (WGS) entry which is preliminary data.</text>
</comment>
<dbReference type="AlphaFoldDB" id="A0A232FF87"/>